<dbReference type="AlphaFoldDB" id="A0AAE0KPH2"/>
<dbReference type="Proteomes" id="UP001190700">
    <property type="component" value="Unassembled WGS sequence"/>
</dbReference>
<feature type="compositionally biased region" description="Acidic residues" evidence="1">
    <location>
        <begin position="76"/>
        <end position="89"/>
    </location>
</feature>
<dbReference type="EMBL" id="LGRX02022031">
    <property type="protein sequence ID" value="KAK3256021.1"/>
    <property type="molecule type" value="Genomic_DNA"/>
</dbReference>
<evidence type="ECO:0000313" key="3">
    <source>
        <dbReference type="Proteomes" id="UP001190700"/>
    </source>
</evidence>
<accession>A0AAE0KPH2</accession>
<feature type="compositionally biased region" description="Basic and acidic residues" evidence="1">
    <location>
        <begin position="1"/>
        <end position="16"/>
    </location>
</feature>
<evidence type="ECO:0000256" key="1">
    <source>
        <dbReference type="SAM" id="MobiDB-lite"/>
    </source>
</evidence>
<feature type="region of interest" description="Disordered" evidence="1">
    <location>
        <begin position="120"/>
        <end position="195"/>
    </location>
</feature>
<reference evidence="2 3" key="1">
    <citation type="journal article" date="2015" name="Genome Biol. Evol.">
        <title>Comparative Genomics of a Bacterivorous Green Alga Reveals Evolutionary Causalities and Consequences of Phago-Mixotrophic Mode of Nutrition.</title>
        <authorList>
            <person name="Burns J.A."/>
            <person name="Paasch A."/>
            <person name="Narechania A."/>
            <person name="Kim E."/>
        </authorList>
    </citation>
    <scope>NUCLEOTIDE SEQUENCE [LARGE SCALE GENOMIC DNA]</scope>
    <source>
        <strain evidence="2 3">PLY_AMNH</strain>
    </source>
</reference>
<gene>
    <name evidence="2" type="ORF">CYMTET_34821</name>
</gene>
<comment type="caution">
    <text evidence="2">The sequence shown here is derived from an EMBL/GenBank/DDBJ whole genome shotgun (WGS) entry which is preliminary data.</text>
</comment>
<proteinExistence type="predicted"/>
<organism evidence="2 3">
    <name type="scientific">Cymbomonas tetramitiformis</name>
    <dbReference type="NCBI Taxonomy" id="36881"/>
    <lineage>
        <taxon>Eukaryota</taxon>
        <taxon>Viridiplantae</taxon>
        <taxon>Chlorophyta</taxon>
        <taxon>Pyramimonadophyceae</taxon>
        <taxon>Pyramimonadales</taxon>
        <taxon>Pyramimonadaceae</taxon>
        <taxon>Cymbomonas</taxon>
    </lineage>
</organism>
<evidence type="ECO:0000313" key="2">
    <source>
        <dbReference type="EMBL" id="KAK3256021.1"/>
    </source>
</evidence>
<protein>
    <submittedName>
        <fullName evidence="2">Uncharacterized protein</fullName>
    </submittedName>
</protein>
<sequence length="245" mass="26324">MGKEGAKPKEPKEEPRTNNPNKWSNQENPMMEAPETLYAESPAFSFGISQRTGGGDSPVYEEELEGRDPEGVAYGEGEEDSGSEEDSGGDETTGIYVWSDFLGTYIPAFECDEDEMVAACMPNSDGDAESGNCEGAGESSREGKESAVDTPGRLRVLLHRQTPRATTAPPPARPAGEMEPRGVHSAPPPDQGSIRAVERRAEELKLTNLSSHIYNMYSDSAVTDRPFLSSGVSMASATIDALTQE</sequence>
<feature type="region of interest" description="Disordered" evidence="1">
    <location>
        <begin position="1"/>
        <end position="95"/>
    </location>
</feature>
<name>A0AAE0KPH2_9CHLO</name>
<feature type="compositionally biased region" description="Polar residues" evidence="1">
    <location>
        <begin position="17"/>
        <end position="28"/>
    </location>
</feature>
<keyword evidence="3" id="KW-1185">Reference proteome</keyword>